<organism evidence="3 4">
    <name type="scientific">Romanomermis culicivorax</name>
    <name type="common">Nematode worm</name>
    <dbReference type="NCBI Taxonomy" id="13658"/>
    <lineage>
        <taxon>Eukaryota</taxon>
        <taxon>Metazoa</taxon>
        <taxon>Ecdysozoa</taxon>
        <taxon>Nematoda</taxon>
        <taxon>Enoplea</taxon>
        <taxon>Dorylaimia</taxon>
        <taxon>Mermithida</taxon>
        <taxon>Mermithoidea</taxon>
        <taxon>Mermithidae</taxon>
        <taxon>Romanomermis</taxon>
    </lineage>
</organism>
<accession>A0A915KEC7</accession>
<feature type="transmembrane region" description="Helical" evidence="1">
    <location>
        <begin position="470"/>
        <end position="496"/>
    </location>
</feature>
<keyword evidence="1" id="KW-0812">Transmembrane</keyword>
<name>A0A915KEC7_ROMCU</name>
<evidence type="ECO:0000313" key="4">
    <source>
        <dbReference type="WBParaSite" id="nRc.2.0.1.t37067-RA"/>
    </source>
</evidence>
<dbReference type="PANTHER" id="PTHR21523">
    <property type="match status" value="1"/>
</dbReference>
<dbReference type="InterPro" id="IPR006954">
    <property type="entry name" value="Mlt-10-like"/>
</dbReference>
<keyword evidence="2" id="KW-0732">Signal</keyword>
<dbReference type="PANTHER" id="PTHR21523:SF37">
    <property type="entry name" value="MLT-TEN (MLT-10) RELATED"/>
    <property type="match status" value="1"/>
</dbReference>
<feature type="chain" id="PRO_5037172109" evidence="2">
    <location>
        <begin position="21"/>
        <end position="614"/>
    </location>
</feature>
<protein>
    <submittedName>
        <fullName evidence="4">Uncharacterized protein</fullName>
    </submittedName>
</protein>
<feature type="transmembrane region" description="Helical" evidence="1">
    <location>
        <begin position="503"/>
        <end position="525"/>
    </location>
</feature>
<dbReference type="Pfam" id="PF04870">
    <property type="entry name" value="Moulting_cycle"/>
    <property type="match status" value="1"/>
</dbReference>
<reference evidence="4" key="1">
    <citation type="submission" date="2022-11" db="UniProtKB">
        <authorList>
            <consortium name="WormBaseParasite"/>
        </authorList>
    </citation>
    <scope>IDENTIFICATION</scope>
</reference>
<evidence type="ECO:0000313" key="3">
    <source>
        <dbReference type="Proteomes" id="UP000887565"/>
    </source>
</evidence>
<evidence type="ECO:0000256" key="1">
    <source>
        <dbReference type="SAM" id="Phobius"/>
    </source>
</evidence>
<keyword evidence="3" id="KW-1185">Reference proteome</keyword>
<feature type="signal peptide" evidence="2">
    <location>
        <begin position="1"/>
        <end position="20"/>
    </location>
</feature>
<dbReference type="Proteomes" id="UP000887565">
    <property type="component" value="Unplaced"/>
</dbReference>
<keyword evidence="1" id="KW-0472">Membrane</keyword>
<dbReference type="AlphaFoldDB" id="A0A915KEC7"/>
<keyword evidence="1" id="KW-1133">Transmembrane helix</keyword>
<proteinExistence type="predicted"/>
<dbReference type="WBParaSite" id="nRc.2.0.1.t37067-RA">
    <property type="protein sequence ID" value="nRc.2.0.1.t37067-RA"/>
    <property type="gene ID" value="nRc.2.0.1.g37067"/>
</dbReference>
<sequence>MNFCVALATILCYITRRGLSGFSESYPHFNTTDDSDVENFSTQMLAQAISSVMAATATKMMINEDAASVESCTQTAQDLSEYAQCLEPLWNHAELHDRAKKSIESAQWSQMNDENQRSMKKVAAAAPRAKSPIGHVADFFTSLFAKPKIEKYKKPASDDSNIMAGTLVESFVHKLFEPVDGLIDAIHSDDEENDDEPLTIKNKMADFVEKMKKSENFQRLMSTRPKNQLELLENIQQLVSNLTRETPSSVKNDENAFILSPRFFPVSRPEKGRRLLSPDIFSFDHDSTKKKSIIDAENIAPMDKLFDAALVEGDRRSLKRFIMRLSGAEEKLKKKTTMRASISKNDKKLNNAFRRLYESVHADQVDELARNGYAFLTKKQMQIFYGGKRPIVDSYYGNATLRSQMHKIVDKRDALVRYFKSAANGEGLRSKRAVIGNASVLAPFILAPQAANPIILHPLVLSPLVLSPSVLGPLILSPALFSPLVLSPSVLGGAVLSPLVGDALVLSPLVLFPIILSPLLLSPLILSPLLLTPIVLSPLVLSPVILSPLVLSPVVLSPVVLSPLVLSPGLLSPLVHSPVASGVKMLSPELMSPSVHSPKTNYTVVMSPSILSKK</sequence>
<evidence type="ECO:0000256" key="2">
    <source>
        <dbReference type="SAM" id="SignalP"/>
    </source>
</evidence>